<comment type="similarity">
    <text evidence="2">Belongs to the pectinesterase family.</text>
</comment>
<comment type="caution">
    <text evidence="8">The sequence shown here is derived from an EMBL/GenBank/DDBJ whole genome shotgun (WGS) entry which is preliminary data.</text>
</comment>
<evidence type="ECO:0000259" key="7">
    <source>
        <dbReference type="Pfam" id="PF01095"/>
    </source>
</evidence>
<feature type="region of interest" description="Disordered" evidence="6">
    <location>
        <begin position="1"/>
        <end position="32"/>
    </location>
</feature>
<protein>
    <recommendedName>
        <fullName evidence="3">pectinesterase</fullName>
        <ecNumber evidence="3">3.1.1.11</ecNumber>
    </recommendedName>
</protein>
<dbReference type="EC" id="3.1.1.11" evidence="3"/>
<dbReference type="PANTHER" id="PTHR31321">
    <property type="entry name" value="ACYL-COA THIOESTER HYDROLASE YBHC-RELATED"/>
    <property type="match status" value="1"/>
</dbReference>
<dbReference type="SUPFAM" id="SSF51126">
    <property type="entry name" value="Pectin lyase-like"/>
    <property type="match status" value="1"/>
</dbReference>
<dbReference type="InterPro" id="IPR000070">
    <property type="entry name" value="Pectinesterase_cat"/>
</dbReference>
<name>A0ABR2SX24_9ROSI</name>
<dbReference type="Pfam" id="PF01095">
    <property type="entry name" value="Pectinesterase"/>
    <property type="match status" value="1"/>
</dbReference>
<reference evidence="8 9" key="1">
    <citation type="journal article" date="2024" name="G3 (Bethesda)">
        <title>Genome assembly of Hibiscus sabdariffa L. provides insights into metabolisms of medicinal natural products.</title>
        <authorList>
            <person name="Kim T."/>
        </authorList>
    </citation>
    <scope>NUCLEOTIDE SEQUENCE [LARGE SCALE GENOMIC DNA]</scope>
    <source>
        <strain evidence="8">TK-2024</strain>
        <tissue evidence="8">Old leaves</tissue>
    </source>
</reference>
<evidence type="ECO:0000256" key="2">
    <source>
        <dbReference type="ARBA" id="ARBA00008891"/>
    </source>
</evidence>
<dbReference type="Gene3D" id="2.160.20.10">
    <property type="entry name" value="Single-stranded right-handed beta-helix, Pectin lyase-like"/>
    <property type="match status" value="1"/>
</dbReference>
<keyword evidence="4" id="KW-0378">Hydrolase</keyword>
<accession>A0ABR2SX24</accession>
<evidence type="ECO:0000256" key="5">
    <source>
        <dbReference type="ARBA" id="ARBA00023085"/>
    </source>
</evidence>
<sequence>MSRSSNSCSGSNSMGALNTRGHQSPRREKVNIPPLKGQELMRQLFNGETQLKHLVREDNLCFCNFCCEFTLFHSQKHNIQGAVGKQAVAFRISADTATFLGCKFIGAQDTLYDQLGRHYYEDCYIEVSVDFIFGNGLSLFEGCHVHAVATLTGAVTAQGRGSILDDTGFSFVNCKVTGSGALYLAREGMGSFLQGGLCLHLHEFLNEKEAIL</sequence>
<feature type="compositionally biased region" description="Low complexity" evidence="6">
    <location>
        <begin position="1"/>
        <end position="15"/>
    </location>
</feature>
<feature type="domain" description="Pectinesterase catalytic" evidence="7">
    <location>
        <begin position="77"/>
        <end position="193"/>
    </location>
</feature>
<dbReference type="InterPro" id="IPR011050">
    <property type="entry name" value="Pectin_lyase_fold/virulence"/>
</dbReference>
<comment type="pathway">
    <text evidence="1">Glycan metabolism; pectin degradation; 2-dehydro-3-deoxy-D-gluconate from pectin: step 1/5.</text>
</comment>
<dbReference type="Proteomes" id="UP001396334">
    <property type="component" value="Unassembled WGS sequence"/>
</dbReference>
<evidence type="ECO:0000256" key="6">
    <source>
        <dbReference type="SAM" id="MobiDB-lite"/>
    </source>
</evidence>
<dbReference type="InterPro" id="IPR012334">
    <property type="entry name" value="Pectin_lyas_fold"/>
</dbReference>
<proteinExistence type="inferred from homology"/>
<evidence type="ECO:0000256" key="1">
    <source>
        <dbReference type="ARBA" id="ARBA00005184"/>
    </source>
</evidence>
<evidence type="ECO:0000313" key="8">
    <source>
        <dbReference type="EMBL" id="KAK9029714.1"/>
    </source>
</evidence>
<evidence type="ECO:0000256" key="4">
    <source>
        <dbReference type="ARBA" id="ARBA00022801"/>
    </source>
</evidence>
<organism evidence="8 9">
    <name type="scientific">Hibiscus sabdariffa</name>
    <name type="common">roselle</name>
    <dbReference type="NCBI Taxonomy" id="183260"/>
    <lineage>
        <taxon>Eukaryota</taxon>
        <taxon>Viridiplantae</taxon>
        <taxon>Streptophyta</taxon>
        <taxon>Embryophyta</taxon>
        <taxon>Tracheophyta</taxon>
        <taxon>Spermatophyta</taxon>
        <taxon>Magnoliopsida</taxon>
        <taxon>eudicotyledons</taxon>
        <taxon>Gunneridae</taxon>
        <taxon>Pentapetalae</taxon>
        <taxon>rosids</taxon>
        <taxon>malvids</taxon>
        <taxon>Malvales</taxon>
        <taxon>Malvaceae</taxon>
        <taxon>Malvoideae</taxon>
        <taxon>Hibiscus</taxon>
    </lineage>
</organism>
<gene>
    <name evidence="8" type="ORF">V6N11_026818</name>
</gene>
<keyword evidence="5" id="KW-0063">Aspartyl esterase</keyword>
<dbReference type="PANTHER" id="PTHR31321:SF57">
    <property type="entry name" value="PECTINESTERASE 53-RELATED"/>
    <property type="match status" value="1"/>
</dbReference>
<evidence type="ECO:0000313" key="9">
    <source>
        <dbReference type="Proteomes" id="UP001396334"/>
    </source>
</evidence>
<evidence type="ECO:0000256" key="3">
    <source>
        <dbReference type="ARBA" id="ARBA00013229"/>
    </source>
</evidence>
<dbReference type="EMBL" id="JBBPBN010000011">
    <property type="protein sequence ID" value="KAK9029714.1"/>
    <property type="molecule type" value="Genomic_DNA"/>
</dbReference>
<keyword evidence="9" id="KW-1185">Reference proteome</keyword>